<evidence type="ECO:0000259" key="1">
    <source>
        <dbReference type="Pfam" id="PF13952"/>
    </source>
</evidence>
<dbReference type="Proteomes" id="UP001180020">
    <property type="component" value="Unassembled WGS sequence"/>
</dbReference>
<reference evidence="2" key="2">
    <citation type="submission" date="2023-06" db="EMBL/GenBank/DDBJ databases">
        <authorList>
            <person name="Ma L."/>
            <person name="Liu K.-W."/>
            <person name="Li Z."/>
            <person name="Hsiao Y.-Y."/>
            <person name="Qi Y."/>
            <person name="Fu T."/>
            <person name="Tang G."/>
            <person name="Zhang D."/>
            <person name="Sun W.-H."/>
            <person name="Liu D.-K."/>
            <person name="Li Y."/>
            <person name="Chen G.-Z."/>
            <person name="Liu X.-D."/>
            <person name="Liao X.-Y."/>
            <person name="Jiang Y.-T."/>
            <person name="Yu X."/>
            <person name="Hao Y."/>
            <person name="Huang J."/>
            <person name="Zhao X.-W."/>
            <person name="Ke S."/>
            <person name="Chen Y.-Y."/>
            <person name="Wu W.-L."/>
            <person name="Hsu J.-L."/>
            <person name="Lin Y.-F."/>
            <person name="Huang M.-D."/>
            <person name="Li C.-Y."/>
            <person name="Huang L."/>
            <person name="Wang Z.-W."/>
            <person name="Zhao X."/>
            <person name="Zhong W.-Y."/>
            <person name="Peng D.-H."/>
            <person name="Ahmad S."/>
            <person name="Lan S."/>
            <person name="Zhang J.-S."/>
            <person name="Tsai W.-C."/>
            <person name="Van De Peer Y."/>
            <person name="Liu Z.-J."/>
        </authorList>
    </citation>
    <scope>NUCLEOTIDE SEQUENCE</scope>
    <source>
        <strain evidence="2">CP</strain>
        <tissue evidence="2">Leaves</tissue>
    </source>
</reference>
<sequence length="199" mass="23107">MSFAMWYTKYCINGFLFVTKENEDIKRNQNSRVSVNCTTTFRSSAKDKSPIDEHMIYYGVLRKIIQLEYRERYKSALFKCDWVKVTNHGMKTNKIASLQLVNSSNCMSSDKMGDEPFILMEHAEQVFYSKDPKDLEWHVVLQVPRKVYIDDESSLIPEERNITDADVGPANYEPIIANEQIFNDPDDDDVVVVDIGVRE</sequence>
<dbReference type="Pfam" id="PF13952">
    <property type="entry name" value="DUF4216"/>
    <property type="match status" value="1"/>
</dbReference>
<organism evidence="2 3">
    <name type="scientific">Acorus calamus</name>
    <name type="common">Sweet flag</name>
    <dbReference type="NCBI Taxonomy" id="4465"/>
    <lineage>
        <taxon>Eukaryota</taxon>
        <taxon>Viridiplantae</taxon>
        <taxon>Streptophyta</taxon>
        <taxon>Embryophyta</taxon>
        <taxon>Tracheophyta</taxon>
        <taxon>Spermatophyta</taxon>
        <taxon>Magnoliopsida</taxon>
        <taxon>Liliopsida</taxon>
        <taxon>Acoraceae</taxon>
        <taxon>Acorus</taxon>
    </lineage>
</organism>
<evidence type="ECO:0000313" key="2">
    <source>
        <dbReference type="EMBL" id="KAK1302935.1"/>
    </source>
</evidence>
<feature type="domain" description="DUF4216" evidence="1">
    <location>
        <begin position="65"/>
        <end position="140"/>
    </location>
</feature>
<protein>
    <recommendedName>
        <fullName evidence="1">DUF4216 domain-containing protein</fullName>
    </recommendedName>
</protein>
<gene>
    <name evidence="2" type="ORF">QJS10_CPB12g00801</name>
</gene>
<name>A0AAV9DP85_ACOCL</name>
<dbReference type="EMBL" id="JAUJYO010000012">
    <property type="protein sequence ID" value="KAK1302935.1"/>
    <property type="molecule type" value="Genomic_DNA"/>
</dbReference>
<reference evidence="2" key="1">
    <citation type="journal article" date="2023" name="Nat. Commun.">
        <title>Diploid and tetraploid genomes of Acorus and the evolution of monocots.</title>
        <authorList>
            <person name="Ma L."/>
            <person name="Liu K.W."/>
            <person name="Li Z."/>
            <person name="Hsiao Y.Y."/>
            <person name="Qi Y."/>
            <person name="Fu T."/>
            <person name="Tang G.D."/>
            <person name="Zhang D."/>
            <person name="Sun W.H."/>
            <person name="Liu D.K."/>
            <person name="Li Y."/>
            <person name="Chen G.Z."/>
            <person name="Liu X.D."/>
            <person name="Liao X.Y."/>
            <person name="Jiang Y.T."/>
            <person name="Yu X."/>
            <person name="Hao Y."/>
            <person name="Huang J."/>
            <person name="Zhao X.W."/>
            <person name="Ke S."/>
            <person name="Chen Y.Y."/>
            <person name="Wu W.L."/>
            <person name="Hsu J.L."/>
            <person name="Lin Y.F."/>
            <person name="Huang M.D."/>
            <person name="Li C.Y."/>
            <person name="Huang L."/>
            <person name="Wang Z.W."/>
            <person name="Zhao X."/>
            <person name="Zhong W.Y."/>
            <person name="Peng D.H."/>
            <person name="Ahmad S."/>
            <person name="Lan S."/>
            <person name="Zhang J.S."/>
            <person name="Tsai W.C."/>
            <person name="Van de Peer Y."/>
            <person name="Liu Z.J."/>
        </authorList>
    </citation>
    <scope>NUCLEOTIDE SEQUENCE</scope>
    <source>
        <strain evidence="2">CP</strain>
    </source>
</reference>
<accession>A0AAV9DP85</accession>
<dbReference type="PANTHER" id="PTHR48258">
    <property type="entry name" value="DUF4218 DOMAIN-CONTAINING PROTEIN-RELATED"/>
    <property type="match status" value="1"/>
</dbReference>
<keyword evidence="3" id="KW-1185">Reference proteome</keyword>
<dbReference type="InterPro" id="IPR025312">
    <property type="entry name" value="DUF4216"/>
</dbReference>
<evidence type="ECO:0000313" key="3">
    <source>
        <dbReference type="Proteomes" id="UP001180020"/>
    </source>
</evidence>
<proteinExistence type="predicted"/>
<dbReference type="AlphaFoldDB" id="A0AAV9DP85"/>
<comment type="caution">
    <text evidence="2">The sequence shown here is derived from an EMBL/GenBank/DDBJ whole genome shotgun (WGS) entry which is preliminary data.</text>
</comment>